<dbReference type="EMBL" id="OZ021735">
    <property type="protein sequence ID" value="CAK9309015.1"/>
    <property type="molecule type" value="Genomic_DNA"/>
</dbReference>
<accession>A0ABP0XLG3</accession>
<evidence type="ECO:0000313" key="2">
    <source>
        <dbReference type="EMBL" id="CAK9309015.1"/>
    </source>
</evidence>
<gene>
    <name evidence="2" type="ORF">CITCOLO1_LOCUS537</name>
</gene>
<reference evidence="2 3" key="1">
    <citation type="submission" date="2024-03" db="EMBL/GenBank/DDBJ databases">
        <authorList>
            <person name="Gkanogiannis A."/>
            <person name="Becerra Lopez-Lavalle L."/>
        </authorList>
    </citation>
    <scope>NUCLEOTIDE SEQUENCE [LARGE SCALE GENOMIC DNA]</scope>
</reference>
<keyword evidence="3" id="KW-1185">Reference proteome</keyword>
<evidence type="ECO:0000313" key="3">
    <source>
        <dbReference type="Proteomes" id="UP001642487"/>
    </source>
</evidence>
<dbReference type="PANTHER" id="PTHR36346">
    <property type="entry name" value="EXPRESSED PROTEIN"/>
    <property type="match status" value="1"/>
</dbReference>
<sequence length="137" mass="15603">MAESWMNQLGKWKNRVEAQRKKKPSMSKSNQLLPPTHLKQTTNSDSDDTETTTLSESTICLLMDRFAPIIRLPLFFSVCNYNLLFSTATTTPAARALRPRVSEVDVRMQIADFITNGLRVVDVDSNSNFDHRRGRGR</sequence>
<feature type="region of interest" description="Disordered" evidence="1">
    <location>
        <begin position="1"/>
        <end position="51"/>
    </location>
</feature>
<dbReference type="PANTHER" id="PTHR36346:SF2">
    <property type="entry name" value="EXPRESSED PROTEIN"/>
    <property type="match status" value="1"/>
</dbReference>
<protein>
    <submittedName>
        <fullName evidence="2">Uncharacterized protein</fullName>
    </submittedName>
</protein>
<organism evidence="2 3">
    <name type="scientific">Citrullus colocynthis</name>
    <name type="common">colocynth</name>
    <dbReference type="NCBI Taxonomy" id="252529"/>
    <lineage>
        <taxon>Eukaryota</taxon>
        <taxon>Viridiplantae</taxon>
        <taxon>Streptophyta</taxon>
        <taxon>Embryophyta</taxon>
        <taxon>Tracheophyta</taxon>
        <taxon>Spermatophyta</taxon>
        <taxon>Magnoliopsida</taxon>
        <taxon>eudicotyledons</taxon>
        <taxon>Gunneridae</taxon>
        <taxon>Pentapetalae</taxon>
        <taxon>rosids</taxon>
        <taxon>fabids</taxon>
        <taxon>Cucurbitales</taxon>
        <taxon>Cucurbitaceae</taxon>
        <taxon>Benincaseae</taxon>
        <taxon>Citrullus</taxon>
    </lineage>
</organism>
<dbReference type="Proteomes" id="UP001642487">
    <property type="component" value="Chromosome 1"/>
</dbReference>
<name>A0ABP0XLG3_9ROSI</name>
<proteinExistence type="predicted"/>
<evidence type="ECO:0000256" key="1">
    <source>
        <dbReference type="SAM" id="MobiDB-lite"/>
    </source>
</evidence>